<dbReference type="EMBL" id="JADGKB010000006">
    <property type="protein sequence ID" value="KAJ3261340.1"/>
    <property type="molecule type" value="Genomic_DNA"/>
</dbReference>
<gene>
    <name evidence="3" type="ORF">HK103_005948</name>
</gene>
<organism evidence="3 4">
    <name type="scientific">Boothiomyces macroporosus</name>
    <dbReference type="NCBI Taxonomy" id="261099"/>
    <lineage>
        <taxon>Eukaryota</taxon>
        <taxon>Fungi</taxon>
        <taxon>Fungi incertae sedis</taxon>
        <taxon>Chytridiomycota</taxon>
        <taxon>Chytridiomycota incertae sedis</taxon>
        <taxon>Chytridiomycetes</taxon>
        <taxon>Rhizophydiales</taxon>
        <taxon>Terramycetaceae</taxon>
        <taxon>Boothiomyces</taxon>
    </lineage>
</organism>
<proteinExistence type="predicted"/>
<dbReference type="AlphaFoldDB" id="A0AAD5Y5Y4"/>
<dbReference type="InterPro" id="IPR000008">
    <property type="entry name" value="C2_dom"/>
</dbReference>
<dbReference type="SMART" id="SM00239">
    <property type="entry name" value="C2"/>
    <property type="match status" value="1"/>
</dbReference>
<dbReference type="PANTHER" id="PTHR47263:SF1">
    <property type="entry name" value="C2 DOMAIN PROTEIN (AFU_ORTHOLOGUE AFUA_7G02350)"/>
    <property type="match status" value="1"/>
</dbReference>
<dbReference type="InterPro" id="IPR052811">
    <property type="entry name" value="Glucose_resp_signaling"/>
</dbReference>
<dbReference type="Proteomes" id="UP001210925">
    <property type="component" value="Unassembled WGS sequence"/>
</dbReference>
<dbReference type="PROSITE" id="PS50004">
    <property type="entry name" value="C2"/>
    <property type="match status" value="1"/>
</dbReference>
<sequence length="916" mass="106203">MEKTIYGEEFFAKLIKTILTQADQGKALKKSASNSKMSLFKPETDINPPVLFEPNYPLQVRQILQCVQSFLDIEPTIFFARVDEINRSLTRNTVIQDLLVYKYFLQKGYMFDNEFKSQECFQSWKRNEEMWIGNNKTPYSNLDQSRDLILLSIISLANLKPKDQNNYNNPYVSIRYIDQEWISPVIQKTCNPTFDFNIPIIISKNAREPITISVWNRLSMKLRNEKSSKEDNFLGCVRLSVGDLENLIANPSNYPLQKRSKRSNVNGSIQLGVKRVINPIENGTLQSIPTNPIQSFRNLLSALYEWEMIKTGSQQQELSELSSHIVNAVKKSWRIREQSSIIAFYEIAGSMYTRKFLNIDTLHRHFSLAFDVVHEVDNCTHNEEALSSRFGGLHAISTIDNEEIPLIALTKHIIEELEFYKSEYDMLIFGGLDRSFKNGCRRLNLLDFIKGLDWPNEQDTRKFYYEVYKEAILALNTYCYLLTEALIRELTSTRHLQPPPYSIFNYRPAKKAKIGKIKVTIPKMIRKKQIASSFSGERISAKACVCLLNISAVTDKFKAALDRLPVLQDESSRNYSTFQSKKFVFSVNIVEASLQVTRPWITKIAIKLVNRLGKEIGGTQFLPQRKLIRWDETLFSVYNANVQTVSVCLLHSIEGHQEVTFAVGQLDLSELGILGSMETKIQLASYGWVRIKCQVLDDNTDVLLSMCQWVTRNYEQKIVSLFVNQLTYDFRDRIHPLSLKYKTNVVTKFFKDQSDLQLTPSEIEEIEEYLSPLFEFLNSNLEVLMSNIEDIIAFKVVDGIWSQFVHDAEAMIVPSLGEDPKERKQWDERRFQFFIKYMELASYFFIGEGRDANCLDLPCYLALKNIIQHYFAPKEELVRIYKKSPLDQDYQWALKLIKMKGGKEQVEAELQRQTEN</sequence>
<reference evidence="3" key="1">
    <citation type="submission" date="2020-05" db="EMBL/GenBank/DDBJ databases">
        <title>Phylogenomic resolution of chytrid fungi.</title>
        <authorList>
            <person name="Stajich J.E."/>
            <person name="Amses K."/>
            <person name="Simmons R."/>
            <person name="Seto K."/>
            <person name="Myers J."/>
            <person name="Bonds A."/>
            <person name="Quandt C.A."/>
            <person name="Barry K."/>
            <person name="Liu P."/>
            <person name="Grigoriev I."/>
            <person name="Longcore J.E."/>
            <person name="James T.Y."/>
        </authorList>
    </citation>
    <scope>NUCLEOTIDE SEQUENCE</scope>
    <source>
        <strain evidence="3">PLAUS21</strain>
    </source>
</reference>
<dbReference type="Gene3D" id="1.20.58.1100">
    <property type="match status" value="1"/>
</dbReference>
<dbReference type="InterPro" id="IPR035892">
    <property type="entry name" value="C2_domain_sf"/>
</dbReference>
<evidence type="ECO:0008006" key="5">
    <source>
        <dbReference type="Google" id="ProtNLM"/>
    </source>
</evidence>
<name>A0AAD5Y5Y4_9FUNG</name>
<evidence type="ECO:0000313" key="4">
    <source>
        <dbReference type="Proteomes" id="UP001210925"/>
    </source>
</evidence>
<dbReference type="InterPro" id="IPR014772">
    <property type="entry name" value="Munc13_dom-2"/>
</dbReference>
<evidence type="ECO:0000259" key="1">
    <source>
        <dbReference type="PROSITE" id="PS50004"/>
    </source>
</evidence>
<protein>
    <recommendedName>
        <fullName evidence="5">C2 domain-containing protein</fullName>
    </recommendedName>
</protein>
<dbReference type="Pfam" id="PF00168">
    <property type="entry name" value="C2"/>
    <property type="match status" value="1"/>
</dbReference>
<keyword evidence="4" id="KW-1185">Reference proteome</keyword>
<dbReference type="Gene3D" id="2.60.40.150">
    <property type="entry name" value="C2 domain"/>
    <property type="match status" value="1"/>
</dbReference>
<dbReference type="SUPFAM" id="SSF49562">
    <property type="entry name" value="C2 domain (Calcium/lipid-binding domain, CaLB)"/>
    <property type="match status" value="1"/>
</dbReference>
<dbReference type="PROSITE" id="PS51259">
    <property type="entry name" value="MHD2"/>
    <property type="match status" value="1"/>
</dbReference>
<evidence type="ECO:0000259" key="2">
    <source>
        <dbReference type="PROSITE" id="PS51259"/>
    </source>
</evidence>
<accession>A0AAD5Y5Y4</accession>
<feature type="domain" description="C2" evidence="1">
    <location>
        <begin position="126"/>
        <end position="258"/>
    </location>
</feature>
<comment type="caution">
    <text evidence="3">The sequence shown here is derived from an EMBL/GenBank/DDBJ whole genome shotgun (WGS) entry which is preliminary data.</text>
</comment>
<evidence type="ECO:0000313" key="3">
    <source>
        <dbReference type="EMBL" id="KAJ3261340.1"/>
    </source>
</evidence>
<feature type="domain" description="MHD2" evidence="2">
    <location>
        <begin position="767"/>
        <end position="881"/>
    </location>
</feature>
<dbReference type="PANTHER" id="PTHR47263">
    <property type="entry name" value="ADENYLATE CYCLASE ACTIVATION PROTEIN GIT1"/>
    <property type="match status" value="1"/>
</dbReference>